<proteinExistence type="inferred from homology"/>
<dbReference type="PANTHER" id="PTHR46696">
    <property type="entry name" value="P450, PUTATIVE (EUROFUNG)-RELATED"/>
    <property type="match status" value="1"/>
</dbReference>
<dbReference type="Pfam" id="PF00067">
    <property type="entry name" value="p450"/>
    <property type="match status" value="1"/>
</dbReference>
<comment type="cofactor">
    <cofactor evidence="1">
        <name>heme</name>
        <dbReference type="ChEBI" id="CHEBI:30413"/>
    </cofactor>
</comment>
<accession>A0ABW7M0M8</accession>
<name>A0ABW7M0M8_9PSED</name>
<reference evidence="3 4" key="1">
    <citation type="submission" date="2024-10" db="EMBL/GenBank/DDBJ databases">
        <title>Aeromonas and Pseudomonas from the Cagarras Archipelago, Rio de Janeiro, Brazil.</title>
        <authorList>
            <person name="Canellas A.L.B."/>
            <person name="Laport M.S."/>
        </authorList>
    </citation>
    <scope>NUCLEOTIDE SEQUENCE [LARGE SCALE GENOMIC DNA]</scope>
    <source>
        <strain evidence="3 4">CPF-4</strain>
    </source>
</reference>
<dbReference type="Gene3D" id="1.10.630.10">
    <property type="entry name" value="Cytochrome P450"/>
    <property type="match status" value="1"/>
</dbReference>
<evidence type="ECO:0000256" key="2">
    <source>
        <dbReference type="ARBA" id="ARBA00010617"/>
    </source>
</evidence>
<evidence type="ECO:0000256" key="1">
    <source>
        <dbReference type="ARBA" id="ARBA00001971"/>
    </source>
</evidence>
<comment type="caution">
    <text evidence="3">The sequence shown here is derived from an EMBL/GenBank/DDBJ whole genome shotgun (WGS) entry which is preliminary data.</text>
</comment>
<comment type="similarity">
    <text evidence="2">Belongs to the cytochrome P450 family.</text>
</comment>
<organism evidence="3 4">
    <name type="scientific">Pseudomonas kulmbachensis</name>
    <dbReference type="NCBI Taxonomy" id="3043408"/>
    <lineage>
        <taxon>Bacteria</taxon>
        <taxon>Pseudomonadati</taxon>
        <taxon>Pseudomonadota</taxon>
        <taxon>Gammaproteobacteria</taxon>
        <taxon>Pseudomonadales</taxon>
        <taxon>Pseudomonadaceae</taxon>
        <taxon>Pseudomonas</taxon>
    </lineage>
</organism>
<protein>
    <submittedName>
        <fullName evidence="3">Cytochrome P450</fullName>
    </submittedName>
</protein>
<dbReference type="CDD" id="cd11036">
    <property type="entry name" value="AknT-like"/>
    <property type="match status" value="1"/>
</dbReference>
<dbReference type="RefSeq" id="WP_395247268.1">
    <property type="nucleotide sequence ID" value="NZ_JBINXA010000001.1"/>
</dbReference>
<dbReference type="EMBL" id="JBINXB010000024">
    <property type="protein sequence ID" value="MFH6567467.1"/>
    <property type="molecule type" value="Genomic_DNA"/>
</dbReference>
<dbReference type="InterPro" id="IPR036396">
    <property type="entry name" value="Cyt_P450_sf"/>
</dbReference>
<keyword evidence="4" id="KW-1185">Reference proteome</keyword>
<gene>
    <name evidence="3" type="ORF">ACHMWK_16005</name>
</gene>
<evidence type="ECO:0000313" key="4">
    <source>
        <dbReference type="Proteomes" id="UP001609821"/>
    </source>
</evidence>
<dbReference type="InterPro" id="IPR001128">
    <property type="entry name" value="Cyt_P450"/>
</dbReference>
<dbReference type="InterPro" id="IPR002397">
    <property type="entry name" value="Cyt_P450_B"/>
</dbReference>
<evidence type="ECO:0000313" key="3">
    <source>
        <dbReference type="EMBL" id="MFH6567467.1"/>
    </source>
</evidence>
<dbReference type="PANTHER" id="PTHR46696:SF1">
    <property type="entry name" value="CYTOCHROME P450 YJIB-RELATED"/>
    <property type="match status" value="1"/>
</dbReference>
<dbReference type="SUPFAM" id="SSF48264">
    <property type="entry name" value="Cytochrome P450"/>
    <property type="match status" value="1"/>
</dbReference>
<dbReference type="PRINTS" id="PR00359">
    <property type="entry name" value="BP450"/>
</dbReference>
<sequence>MTLLEAATHADPYLYYSGLRQNKDLYFDPALGLWVACGATAVAAILQHPDCRVRPVHEPVPTAIAQGSAGWVFSRLMRMNEGARHQCPRAVIEPTLMDVPPEEVAALVDSLTGRAERCAESLNRLMFNLPVSVLATLMGFQATQLQTVAGLTRDFVACLSPLSNASELRNADIAATRLSHMLNVLLSDGQQRSHFLSAICRSLKASDWQDHDALIANLIGLLSQTCEACAGLIGNTLVALQQQPGLLEEMTRTPVLVNELVAEVARYDSPVQNTRRFVARQCTIGDSVLHAGDTVLLLLASANRDPAANPEPDSFLLTRNERRSFSFSQARHQCPGQQLALMIVAETISTLLQQPAASLRRPLRWCYLPSLNGRIPQFRNHLEPEQ</sequence>
<dbReference type="Proteomes" id="UP001609821">
    <property type="component" value="Unassembled WGS sequence"/>
</dbReference>